<protein>
    <recommendedName>
        <fullName evidence="1">Myb-like domain-containing protein</fullName>
    </recommendedName>
</protein>
<reference evidence="2 3" key="1">
    <citation type="journal article" date="2014" name="Genome Biol. Evol.">
        <title>The secreted proteins of Achlya hypogyna and Thraustotheca clavata identify the ancestral oomycete secretome and reveal gene acquisitions by horizontal gene transfer.</title>
        <authorList>
            <person name="Misner I."/>
            <person name="Blouin N."/>
            <person name="Leonard G."/>
            <person name="Richards T.A."/>
            <person name="Lane C.E."/>
        </authorList>
    </citation>
    <scope>NUCLEOTIDE SEQUENCE [LARGE SCALE GENOMIC DNA]</scope>
    <source>
        <strain evidence="2 3">ATCC 34112</strain>
    </source>
</reference>
<dbReference type="Gene3D" id="1.10.10.60">
    <property type="entry name" value="Homeodomain-like"/>
    <property type="match status" value="1"/>
</dbReference>
<comment type="caution">
    <text evidence="2">The sequence shown here is derived from an EMBL/GenBank/DDBJ whole genome shotgun (WGS) entry which is preliminary data.</text>
</comment>
<evidence type="ECO:0000259" key="1">
    <source>
        <dbReference type="PROSITE" id="PS50090"/>
    </source>
</evidence>
<dbReference type="Proteomes" id="UP000243217">
    <property type="component" value="Unassembled WGS sequence"/>
</dbReference>
<dbReference type="OrthoDB" id="77974at2759"/>
<dbReference type="PROSITE" id="PS50090">
    <property type="entry name" value="MYB_LIKE"/>
    <property type="match status" value="1"/>
</dbReference>
<sequence length="233" mass="27663">MATAPMKESSEEGKKRIKFSYEEDMELLRLVYKHEPYNAAHGSVSEKWEQIRSELCSNHEKQFTARACKDRFGILMQSGFRFKEVPTTQMIEESSRLMHIIRHRVDEVKFKGKGKLERPSMEVVVNHEAVEETNPPAHNTGSSEIGLASPDINMFFRLLEGQLRLNAQMLDDAKEERQLKRQKLEFEQRRFEQEMSFRIQEAERRDRRDAEERVQRREEFRLLMELVKESLTK</sequence>
<organism evidence="2 3">
    <name type="scientific">Thraustotheca clavata</name>
    <dbReference type="NCBI Taxonomy" id="74557"/>
    <lineage>
        <taxon>Eukaryota</taxon>
        <taxon>Sar</taxon>
        <taxon>Stramenopiles</taxon>
        <taxon>Oomycota</taxon>
        <taxon>Saprolegniomycetes</taxon>
        <taxon>Saprolegniales</taxon>
        <taxon>Achlyaceae</taxon>
        <taxon>Thraustotheca</taxon>
    </lineage>
</organism>
<proteinExistence type="predicted"/>
<name>A0A1V9ZX99_9STRA</name>
<accession>A0A1V9ZX99</accession>
<feature type="domain" description="Myb-like" evidence="1">
    <location>
        <begin position="11"/>
        <end position="76"/>
    </location>
</feature>
<keyword evidence="3" id="KW-1185">Reference proteome</keyword>
<dbReference type="InterPro" id="IPR001005">
    <property type="entry name" value="SANT/Myb"/>
</dbReference>
<dbReference type="AlphaFoldDB" id="A0A1V9ZX99"/>
<gene>
    <name evidence="2" type="ORF">THRCLA_04998</name>
</gene>
<evidence type="ECO:0000313" key="3">
    <source>
        <dbReference type="Proteomes" id="UP000243217"/>
    </source>
</evidence>
<evidence type="ECO:0000313" key="2">
    <source>
        <dbReference type="EMBL" id="OQS02643.1"/>
    </source>
</evidence>
<dbReference type="EMBL" id="JNBS01001098">
    <property type="protein sequence ID" value="OQS02643.1"/>
    <property type="molecule type" value="Genomic_DNA"/>
</dbReference>